<dbReference type="InterPro" id="IPR000086">
    <property type="entry name" value="NUDIX_hydrolase_dom"/>
</dbReference>
<dbReference type="SMART" id="SM00855">
    <property type="entry name" value="PGAM"/>
    <property type="match status" value="1"/>
</dbReference>
<dbReference type="RefSeq" id="WP_322097463.1">
    <property type="nucleotide sequence ID" value="NZ_WLYK01000001.1"/>
</dbReference>
<dbReference type="GO" id="GO:0006754">
    <property type="term" value="P:ATP biosynthetic process"/>
    <property type="evidence" value="ECO:0007669"/>
    <property type="project" value="TreeGrafter"/>
</dbReference>
<dbReference type="InterPro" id="IPR051325">
    <property type="entry name" value="Nudix_hydrolase_domain"/>
</dbReference>
<dbReference type="Gene3D" id="3.40.50.1240">
    <property type="entry name" value="Phosphoglycerate mutase-like"/>
    <property type="match status" value="1"/>
</dbReference>
<feature type="domain" description="Nudix hydrolase" evidence="2">
    <location>
        <begin position="7"/>
        <end position="134"/>
    </location>
</feature>
<dbReference type="InterPro" id="IPR020084">
    <property type="entry name" value="NUDIX_hydrolase_CS"/>
</dbReference>
<dbReference type="CDD" id="cd07067">
    <property type="entry name" value="HP_PGM_like"/>
    <property type="match status" value="1"/>
</dbReference>
<evidence type="ECO:0000256" key="1">
    <source>
        <dbReference type="ARBA" id="ARBA00022801"/>
    </source>
</evidence>
<protein>
    <submittedName>
        <fullName evidence="3">NUDIX domain-containing protein</fullName>
    </submittedName>
</protein>
<dbReference type="CDD" id="cd03673">
    <property type="entry name" value="NUDIX_Ap6A_hydrolase"/>
    <property type="match status" value="1"/>
</dbReference>
<dbReference type="PANTHER" id="PTHR21340:SF0">
    <property type="entry name" value="BIS(5'-NUCLEOSYL)-TETRAPHOSPHATASE [ASYMMETRICAL]"/>
    <property type="match status" value="1"/>
</dbReference>
<dbReference type="Pfam" id="PF00300">
    <property type="entry name" value="His_Phos_1"/>
    <property type="match status" value="1"/>
</dbReference>
<dbReference type="Pfam" id="PF00293">
    <property type="entry name" value="NUDIX"/>
    <property type="match status" value="1"/>
</dbReference>
<dbReference type="SUPFAM" id="SSF55811">
    <property type="entry name" value="Nudix"/>
    <property type="match status" value="1"/>
</dbReference>
<dbReference type="PROSITE" id="PS51462">
    <property type="entry name" value="NUDIX"/>
    <property type="match status" value="1"/>
</dbReference>
<evidence type="ECO:0000259" key="2">
    <source>
        <dbReference type="PROSITE" id="PS51462"/>
    </source>
</evidence>
<comment type="caution">
    <text evidence="3">The sequence shown here is derived from an EMBL/GenBank/DDBJ whole genome shotgun (WGS) entry which is preliminary data.</text>
</comment>
<dbReference type="PROSITE" id="PS00893">
    <property type="entry name" value="NUDIX_BOX"/>
    <property type="match status" value="1"/>
</dbReference>
<keyword evidence="4" id="KW-1185">Reference proteome</keyword>
<dbReference type="PANTHER" id="PTHR21340">
    <property type="entry name" value="DIADENOSINE 5,5-P1,P4-TETRAPHOSPHATE PYROPHOSPHOHYDROLASE MUTT"/>
    <property type="match status" value="1"/>
</dbReference>
<dbReference type="GO" id="GO:0004081">
    <property type="term" value="F:bis(5'-nucleosyl)-tetraphosphatase (asymmetrical) activity"/>
    <property type="evidence" value="ECO:0007669"/>
    <property type="project" value="TreeGrafter"/>
</dbReference>
<gene>
    <name evidence="3" type="ORF">GIS00_04015</name>
</gene>
<dbReference type="InterPro" id="IPR013078">
    <property type="entry name" value="His_Pase_superF_clade-1"/>
</dbReference>
<accession>A0A7K1FGC8</accession>
<dbReference type="Gene3D" id="3.90.79.10">
    <property type="entry name" value="Nucleoside Triphosphate Pyrophosphohydrolase"/>
    <property type="match status" value="1"/>
</dbReference>
<sequence length="303" mass="32930">MSPHESGAVLAAGAVLWRPSRKHGVRVALVRRPRYDDWSLPKGKSHSGESPAVTALREVVEETGSGAVLGRTLTTVSYVVSGRPKTVQYFAARSTGGDFVPGREVDRLDWLSPAAARSKMTYEFDRAVLDTFQRERADLRTVLLVRHARAGQRESWSGRDETRPLDSKGQKQAAALVPELLPFGPLQVRAAPLVRCTDTVRPLADRLGLDVRPERALSEDAYRDDPAGARHRLLDYAQGLSDDAPGSVVACSQGGVIPGVVKSLAARSGASVPRIGTPKASFWVLSFEDRRLVQADHWAAPQV</sequence>
<dbReference type="GO" id="GO:0006167">
    <property type="term" value="P:AMP biosynthetic process"/>
    <property type="evidence" value="ECO:0007669"/>
    <property type="project" value="TreeGrafter"/>
</dbReference>
<reference evidence="3 4" key="1">
    <citation type="submission" date="2019-11" db="EMBL/GenBank/DDBJ databases">
        <authorList>
            <person name="Jiang L.-Q."/>
        </authorList>
    </citation>
    <scope>NUCLEOTIDE SEQUENCE [LARGE SCALE GENOMIC DNA]</scope>
    <source>
        <strain evidence="3 4">YIM 132087</strain>
    </source>
</reference>
<organism evidence="3 4">
    <name type="scientific">Nakamurella alba</name>
    <dbReference type="NCBI Taxonomy" id="2665158"/>
    <lineage>
        <taxon>Bacteria</taxon>
        <taxon>Bacillati</taxon>
        <taxon>Actinomycetota</taxon>
        <taxon>Actinomycetes</taxon>
        <taxon>Nakamurellales</taxon>
        <taxon>Nakamurellaceae</taxon>
        <taxon>Nakamurella</taxon>
    </lineage>
</organism>
<proteinExistence type="predicted"/>
<dbReference type="EMBL" id="WLYK01000001">
    <property type="protein sequence ID" value="MTD13110.1"/>
    <property type="molecule type" value="Genomic_DNA"/>
</dbReference>
<dbReference type="Proteomes" id="UP000460221">
    <property type="component" value="Unassembled WGS sequence"/>
</dbReference>
<keyword evidence="1" id="KW-0378">Hydrolase</keyword>
<dbReference type="AlphaFoldDB" id="A0A7K1FGC8"/>
<dbReference type="InterPro" id="IPR029033">
    <property type="entry name" value="His_PPase_superfam"/>
</dbReference>
<evidence type="ECO:0000313" key="4">
    <source>
        <dbReference type="Proteomes" id="UP000460221"/>
    </source>
</evidence>
<evidence type="ECO:0000313" key="3">
    <source>
        <dbReference type="EMBL" id="MTD13110.1"/>
    </source>
</evidence>
<name>A0A7K1FGC8_9ACTN</name>
<dbReference type="InterPro" id="IPR015797">
    <property type="entry name" value="NUDIX_hydrolase-like_dom_sf"/>
</dbReference>
<dbReference type="SUPFAM" id="SSF53254">
    <property type="entry name" value="Phosphoglycerate mutase-like"/>
    <property type="match status" value="1"/>
</dbReference>